<evidence type="ECO:0000256" key="1">
    <source>
        <dbReference type="SAM" id="MobiDB-lite"/>
    </source>
</evidence>
<name>A0A927MTQ3_9ACTN</name>
<gene>
    <name evidence="2" type="ORF">HEB94_002990</name>
</gene>
<feature type="region of interest" description="Disordered" evidence="1">
    <location>
        <begin position="173"/>
        <end position="205"/>
    </location>
</feature>
<comment type="caution">
    <text evidence="2">The sequence shown here is derived from an EMBL/GenBank/DDBJ whole genome shotgun (WGS) entry which is preliminary data.</text>
</comment>
<evidence type="ECO:0008006" key="4">
    <source>
        <dbReference type="Google" id="ProtNLM"/>
    </source>
</evidence>
<dbReference type="RefSeq" id="WP_192750322.1">
    <property type="nucleotide sequence ID" value="NZ_BAABJL010000011.1"/>
</dbReference>
<reference evidence="2" key="1">
    <citation type="submission" date="2020-10" db="EMBL/GenBank/DDBJ databases">
        <title>Sequencing the genomes of 1000 actinobacteria strains.</title>
        <authorList>
            <person name="Klenk H.-P."/>
        </authorList>
    </citation>
    <scope>NUCLEOTIDE SEQUENCE</scope>
    <source>
        <strain evidence="2">DSM 45354</strain>
    </source>
</reference>
<evidence type="ECO:0000313" key="2">
    <source>
        <dbReference type="EMBL" id="MBE1606142.1"/>
    </source>
</evidence>
<feature type="compositionally biased region" description="Low complexity" evidence="1">
    <location>
        <begin position="178"/>
        <end position="190"/>
    </location>
</feature>
<protein>
    <recommendedName>
        <fullName evidence="4">Transposase</fullName>
    </recommendedName>
</protein>
<dbReference type="EMBL" id="JADBEM010000001">
    <property type="protein sequence ID" value="MBE1606142.1"/>
    <property type="molecule type" value="Genomic_DNA"/>
</dbReference>
<dbReference type="Proteomes" id="UP000638648">
    <property type="component" value="Unassembled WGS sequence"/>
</dbReference>
<proteinExistence type="predicted"/>
<dbReference type="AlphaFoldDB" id="A0A927MTQ3"/>
<organism evidence="2 3">
    <name type="scientific">Actinopolymorpha pittospori</name>
    <dbReference type="NCBI Taxonomy" id="648752"/>
    <lineage>
        <taxon>Bacteria</taxon>
        <taxon>Bacillati</taxon>
        <taxon>Actinomycetota</taxon>
        <taxon>Actinomycetes</taxon>
        <taxon>Propionibacteriales</taxon>
        <taxon>Actinopolymorphaceae</taxon>
        <taxon>Actinopolymorpha</taxon>
    </lineage>
</organism>
<accession>A0A927MTQ3</accession>
<sequence>MASVVGKNLNGRTFYYLVESARVDGRPRTVSQRYLGSADDIAAALEGGGGPAPAPTRSRHLAFGDVAAVWGVLTDLGVARLVDEIVGTGRARVSVGSHLALAVLRQAVAPESDLDLATWWSTTAAARFVRPRIDPRALELRSFRRAMARLGPEHLRRIEAALFPRLLAELGQEEPGQEEPGQQEPGQQEPGRQEVDRQEPGPGRGVLVLDVPHFATYTGPNELTTGARMPTPATTDAWLAGLTTVVTLDGAIPLVSSLYRHGESGGTAFTALTGHLASRYRALSAQGPVTVVVDAGQSAQLDFGARAGLHFVASLPPGEHPDLLARPATGRRAVDLARFPGVTALDTRARVAGVERRVILLHSAALQAAQGQALAQDLGSTTRRLEELAAALARGGLHLSREQVAAEVGRITRFRWVERVLTTTVTGTEVSGLRLRWTVDQAARARLHHDLFGKQLLVTDHDDWPVADVLTAYRARYRLESTLRQFVGPVVAAPSPRWHWDEDRVAVHALVCLLATTVAHLMRRTAQRSGLDLSVRDLLGRLAGIEETHLTYPSTGGRPRTRRVLAERDDVQQRLYDLFRLSDHAPIARPRPRS</sequence>
<evidence type="ECO:0000313" key="3">
    <source>
        <dbReference type="Proteomes" id="UP000638648"/>
    </source>
</evidence>
<keyword evidence="3" id="KW-1185">Reference proteome</keyword>